<organism evidence="1 2">
    <name type="scientific">Paraburkholderia monticola</name>
    <dbReference type="NCBI Taxonomy" id="1399968"/>
    <lineage>
        <taxon>Bacteria</taxon>
        <taxon>Pseudomonadati</taxon>
        <taxon>Pseudomonadota</taxon>
        <taxon>Betaproteobacteria</taxon>
        <taxon>Burkholderiales</taxon>
        <taxon>Burkholderiaceae</taxon>
        <taxon>Paraburkholderia</taxon>
    </lineage>
</organism>
<dbReference type="EMBL" id="LRBG01000036">
    <property type="protein sequence ID" value="KXU84497.1"/>
    <property type="molecule type" value="Genomic_DNA"/>
</dbReference>
<reference evidence="1 2" key="1">
    <citation type="journal article" date="2015" name="Int. J. Syst. Evol. Microbiol.">
        <title>Burkholderia monticola sp. nov., isolated from mountain soil.</title>
        <authorList>
            <person name="Baek I."/>
            <person name="Seo B."/>
            <person name="Lee I."/>
            <person name="Yi H."/>
            <person name="Chun J."/>
        </authorList>
    </citation>
    <scope>NUCLEOTIDE SEQUENCE [LARGE SCALE GENOMIC DNA]</scope>
    <source>
        <strain evidence="1 2">JC2948</strain>
    </source>
</reference>
<name>A0A149PHH2_9BURK</name>
<proteinExistence type="predicted"/>
<dbReference type="Proteomes" id="UP000075613">
    <property type="component" value="Unassembled WGS sequence"/>
</dbReference>
<keyword evidence="2" id="KW-1185">Reference proteome</keyword>
<protein>
    <submittedName>
        <fullName evidence="1">Uncharacterized protein</fullName>
    </submittedName>
</protein>
<dbReference type="STRING" id="1399968.CI15_23895"/>
<dbReference type="AlphaFoldDB" id="A0A149PHH2"/>
<gene>
    <name evidence="1" type="ORF">CI15_23895</name>
</gene>
<evidence type="ECO:0000313" key="1">
    <source>
        <dbReference type="EMBL" id="KXU84497.1"/>
    </source>
</evidence>
<evidence type="ECO:0000313" key="2">
    <source>
        <dbReference type="Proteomes" id="UP000075613"/>
    </source>
</evidence>
<sequence length="61" mass="6587">MKVQQLKQSVNLQNLEDWGKAGLTGTTPIQVSGWSSPAHSRKCCSPSKISVALAANRYSLN</sequence>
<accession>A0A149PHH2</accession>
<comment type="caution">
    <text evidence="1">The sequence shown here is derived from an EMBL/GenBank/DDBJ whole genome shotgun (WGS) entry which is preliminary data.</text>
</comment>